<reference evidence="2" key="1">
    <citation type="submission" date="2020-09" db="EMBL/GenBank/DDBJ databases">
        <title>A novel bacterium of genus Paenibacillus, isolated from South China Sea.</title>
        <authorList>
            <person name="Huang H."/>
            <person name="Mo K."/>
            <person name="Hu Y."/>
        </authorList>
    </citation>
    <scope>NUCLEOTIDE SEQUENCE</scope>
    <source>
        <strain evidence="2">IB182363</strain>
    </source>
</reference>
<organism evidence="2 3">
    <name type="scientific">Paenibacillus oceani</name>
    <dbReference type="NCBI Taxonomy" id="2772510"/>
    <lineage>
        <taxon>Bacteria</taxon>
        <taxon>Bacillati</taxon>
        <taxon>Bacillota</taxon>
        <taxon>Bacilli</taxon>
        <taxon>Bacillales</taxon>
        <taxon>Paenibacillaceae</taxon>
        <taxon>Paenibacillus</taxon>
    </lineage>
</organism>
<dbReference type="Pfam" id="PF07470">
    <property type="entry name" value="Glyco_hydro_88"/>
    <property type="match status" value="1"/>
</dbReference>
<accession>A0A927CEY0</accession>
<protein>
    <submittedName>
        <fullName evidence="2">Glycoside hydrolase family 88 protein</fullName>
    </submittedName>
</protein>
<sequence>MFNYETPVYYSANLTGTHAAGAWPEGKRLPRGWSVVELSAGSELYLEWKRQVTIVNSPCPGEGRLRITAALDYRSACKVDVLLGVSGEKLGSLDIRYAYTFQPFELILDGERTAAAFREGVVLRMEGDGQPLWIFDELQGDDTRRLFVPHLLVGGGEPRTGAFVNSFASLSSLQPFGWLEGCVLDGLYALRPSVGADRIDPAIGMHLRQYVSEDGSLRYEDLHGQPADDKLTTIEATLPLAVIAKLHPDHPLISRTLSFWEARLQVGGGAIVDGDTITAEGVYTVAYPMAVVAAKLERAALAERAIGEVMIRRDALARGTHLFLRYNRKTGAYVFRNWSRAYAWYMLGMTRTWHELKSSAFGQLPAMNELEREIRRIADVALQWVQPEGVWTSFLDDSDTGIETSGSAGIAAALALGAREGLLERRHYEAAEKALAEIQSYLTPDGILSGVTQHNAGGIELQTCGYRVLSQMGMGLLAQLYASLDVRKPE</sequence>
<dbReference type="PANTHER" id="PTHR33886:SF8">
    <property type="entry name" value="UNSATURATED RHAMNOGALACTURONAN HYDROLASE (EUROFUNG)"/>
    <property type="match status" value="1"/>
</dbReference>
<keyword evidence="1 2" id="KW-0378">Hydrolase</keyword>
<proteinExistence type="predicted"/>
<dbReference type="InterPro" id="IPR010905">
    <property type="entry name" value="Glyco_hydro_88"/>
</dbReference>
<dbReference type="RefSeq" id="WP_190931297.1">
    <property type="nucleotide sequence ID" value="NZ_JACXJA010000045.1"/>
</dbReference>
<dbReference type="PANTHER" id="PTHR33886">
    <property type="entry name" value="UNSATURATED RHAMNOGALACTURONAN HYDROLASE (EUROFUNG)"/>
    <property type="match status" value="1"/>
</dbReference>
<evidence type="ECO:0000313" key="3">
    <source>
        <dbReference type="Proteomes" id="UP000639396"/>
    </source>
</evidence>
<dbReference type="SUPFAM" id="SSF48208">
    <property type="entry name" value="Six-hairpin glycosidases"/>
    <property type="match status" value="1"/>
</dbReference>
<dbReference type="GO" id="GO:0005975">
    <property type="term" value="P:carbohydrate metabolic process"/>
    <property type="evidence" value="ECO:0007669"/>
    <property type="project" value="InterPro"/>
</dbReference>
<dbReference type="GO" id="GO:0016787">
    <property type="term" value="F:hydrolase activity"/>
    <property type="evidence" value="ECO:0007669"/>
    <property type="project" value="UniProtKB-KW"/>
</dbReference>
<gene>
    <name evidence="2" type="ORF">IDH45_27220</name>
</gene>
<dbReference type="EMBL" id="JACXJA010000045">
    <property type="protein sequence ID" value="MBD2865677.1"/>
    <property type="molecule type" value="Genomic_DNA"/>
</dbReference>
<dbReference type="InterPro" id="IPR052043">
    <property type="entry name" value="PolySaccharide_Degr_Enz"/>
</dbReference>
<dbReference type="InterPro" id="IPR008928">
    <property type="entry name" value="6-hairpin_glycosidase_sf"/>
</dbReference>
<name>A0A927CEY0_9BACL</name>
<dbReference type="Proteomes" id="UP000639396">
    <property type="component" value="Unassembled WGS sequence"/>
</dbReference>
<evidence type="ECO:0000313" key="2">
    <source>
        <dbReference type="EMBL" id="MBD2865677.1"/>
    </source>
</evidence>
<keyword evidence="3" id="KW-1185">Reference proteome</keyword>
<evidence type="ECO:0000256" key="1">
    <source>
        <dbReference type="ARBA" id="ARBA00022801"/>
    </source>
</evidence>
<dbReference type="AlphaFoldDB" id="A0A927CEY0"/>
<comment type="caution">
    <text evidence="2">The sequence shown here is derived from an EMBL/GenBank/DDBJ whole genome shotgun (WGS) entry which is preliminary data.</text>
</comment>
<dbReference type="Gene3D" id="1.50.10.10">
    <property type="match status" value="1"/>
</dbReference>
<dbReference type="InterPro" id="IPR012341">
    <property type="entry name" value="6hp_glycosidase-like_sf"/>
</dbReference>